<dbReference type="RefSeq" id="WP_344226288.1">
    <property type="nucleotide sequence ID" value="NZ_BAAALH010000001.1"/>
</dbReference>
<reference evidence="3" key="1">
    <citation type="journal article" date="2019" name="Int. J. Syst. Evol. Microbiol.">
        <title>The Global Catalogue of Microorganisms (GCM) 10K type strain sequencing project: providing services to taxonomists for standard genome sequencing and annotation.</title>
        <authorList>
            <consortium name="The Broad Institute Genomics Platform"/>
            <consortium name="The Broad Institute Genome Sequencing Center for Infectious Disease"/>
            <person name="Wu L."/>
            <person name="Ma J."/>
        </authorList>
    </citation>
    <scope>NUCLEOTIDE SEQUENCE [LARGE SCALE GENOMIC DNA]</scope>
    <source>
        <strain evidence="3">CGMCC 1.12125</strain>
    </source>
</reference>
<gene>
    <name evidence="2" type="ORF">ACFO0K_12775</name>
</gene>
<sequence length="85" mass="9110">MTDRPTHVPLTNEEAARPLLRELFGSTTQRTPAETAPATVPGATTKPSRAPMTGDEHSAVSMLQLLRPGQLGAQTAAVLNRRNNH</sequence>
<comment type="caution">
    <text evidence="2">The sequence shown here is derived from an EMBL/GenBank/DDBJ whole genome shotgun (WGS) entry which is preliminary data.</text>
</comment>
<feature type="region of interest" description="Disordered" evidence="1">
    <location>
        <begin position="1"/>
        <end position="56"/>
    </location>
</feature>
<proteinExistence type="predicted"/>
<evidence type="ECO:0000313" key="2">
    <source>
        <dbReference type="EMBL" id="MFC4430545.1"/>
    </source>
</evidence>
<name>A0ABV8Y1B8_9MICC</name>
<evidence type="ECO:0000313" key="3">
    <source>
        <dbReference type="Proteomes" id="UP001595965"/>
    </source>
</evidence>
<evidence type="ECO:0000256" key="1">
    <source>
        <dbReference type="SAM" id="MobiDB-lite"/>
    </source>
</evidence>
<accession>A0ABV8Y1B8</accession>
<protein>
    <submittedName>
        <fullName evidence="2">Uncharacterized protein</fullName>
    </submittedName>
</protein>
<dbReference type="EMBL" id="JBHSEN010000002">
    <property type="protein sequence ID" value="MFC4430545.1"/>
    <property type="molecule type" value="Genomic_DNA"/>
</dbReference>
<organism evidence="2 3">
    <name type="scientific">Citricoccus alkalitolerans</name>
    <dbReference type="NCBI Taxonomy" id="246603"/>
    <lineage>
        <taxon>Bacteria</taxon>
        <taxon>Bacillati</taxon>
        <taxon>Actinomycetota</taxon>
        <taxon>Actinomycetes</taxon>
        <taxon>Micrococcales</taxon>
        <taxon>Micrococcaceae</taxon>
        <taxon>Citricoccus</taxon>
    </lineage>
</organism>
<dbReference type="Proteomes" id="UP001595965">
    <property type="component" value="Unassembled WGS sequence"/>
</dbReference>
<keyword evidence="3" id="KW-1185">Reference proteome</keyword>